<evidence type="ECO:0000259" key="7">
    <source>
        <dbReference type="Pfam" id="PF10502"/>
    </source>
</evidence>
<evidence type="ECO:0000256" key="2">
    <source>
        <dbReference type="ARBA" id="ARBA00009370"/>
    </source>
</evidence>
<reference evidence="8 9" key="1">
    <citation type="journal article" date="2016" name="Nat. Commun.">
        <title>Thousands of microbial genomes shed light on interconnected biogeochemical processes in an aquifer system.</title>
        <authorList>
            <person name="Anantharaman K."/>
            <person name="Brown C.T."/>
            <person name="Hug L.A."/>
            <person name="Sharon I."/>
            <person name="Castelle C.J."/>
            <person name="Probst A.J."/>
            <person name="Thomas B.C."/>
            <person name="Singh A."/>
            <person name="Wilkins M.J."/>
            <person name="Karaoz U."/>
            <person name="Brodie E.L."/>
            <person name="Williams K.H."/>
            <person name="Hubbard S.S."/>
            <person name="Banfield J.F."/>
        </authorList>
    </citation>
    <scope>NUCLEOTIDE SEQUENCE [LARGE SCALE GENOMIC DNA]</scope>
</reference>
<organism evidence="8 9">
    <name type="scientific">Candidatus Yanofskybacteria bacterium RIFCSPHIGHO2_02_FULL_43_15c</name>
    <dbReference type="NCBI Taxonomy" id="1802679"/>
    <lineage>
        <taxon>Bacteria</taxon>
        <taxon>Candidatus Yanofskyibacteriota</taxon>
    </lineage>
</organism>
<dbReference type="InterPro" id="IPR000223">
    <property type="entry name" value="Pept_S26A_signal_pept_1"/>
</dbReference>
<dbReference type="Gene3D" id="2.10.109.10">
    <property type="entry name" value="Umud Fragment, subunit A"/>
    <property type="match status" value="1"/>
</dbReference>
<evidence type="ECO:0000313" key="9">
    <source>
        <dbReference type="Proteomes" id="UP000178197"/>
    </source>
</evidence>
<evidence type="ECO:0000313" key="8">
    <source>
        <dbReference type="EMBL" id="OGN12314.1"/>
    </source>
</evidence>
<evidence type="ECO:0000256" key="3">
    <source>
        <dbReference type="ARBA" id="ARBA00013208"/>
    </source>
</evidence>
<dbReference type="GO" id="GO:0016020">
    <property type="term" value="C:membrane"/>
    <property type="evidence" value="ECO:0007669"/>
    <property type="project" value="UniProtKB-SubCell"/>
</dbReference>
<dbReference type="CDD" id="cd06530">
    <property type="entry name" value="S26_SPase_I"/>
    <property type="match status" value="1"/>
</dbReference>
<dbReference type="PRINTS" id="PR00727">
    <property type="entry name" value="LEADERPTASE"/>
</dbReference>
<feature type="domain" description="Peptidase S26" evidence="7">
    <location>
        <begin position="5"/>
        <end position="166"/>
    </location>
</feature>
<dbReference type="InterPro" id="IPR019533">
    <property type="entry name" value="Peptidase_S26"/>
</dbReference>
<dbReference type="GO" id="GO:0004252">
    <property type="term" value="F:serine-type endopeptidase activity"/>
    <property type="evidence" value="ECO:0007669"/>
    <property type="project" value="InterPro"/>
</dbReference>
<dbReference type="SUPFAM" id="SSF51306">
    <property type="entry name" value="LexA/Signal peptidase"/>
    <property type="match status" value="1"/>
</dbReference>
<dbReference type="InterPro" id="IPR019758">
    <property type="entry name" value="Pept_S26A_signal_pept_1_CS"/>
</dbReference>
<dbReference type="AlphaFoldDB" id="A0A1F8FGQ7"/>
<keyword evidence="6" id="KW-0812">Transmembrane</keyword>
<sequence>MSFFWEVVKIVVVALAIIVPVRYYLFQPFFVKGVSMEPGFNDGDYVLIDEITYRFREPGRGEVIVFRSPQDRSQFYIKRIIGLPGEQLEISNNKITIFNEQTPQGFTLNEASYLVDEIPASGTLRAKVGENEYFVLGDNRLNSSDSRYWGNVNKKFITGRVFLRAWPLNKIAKFEPVSYPFK</sequence>
<evidence type="ECO:0000256" key="5">
    <source>
        <dbReference type="PIRSR" id="PIRSR600223-1"/>
    </source>
</evidence>
<keyword evidence="6" id="KW-0645">Protease</keyword>
<feature type="active site" evidence="5">
    <location>
        <position position="78"/>
    </location>
</feature>
<proteinExistence type="inferred from homology"/>
<comment type="catalytic activity">
    <reaction evidence="1 6">
        <text>Cleavage of hydrophobic, N-terminal signal or leader sequences from secreted and periplasmic proteins.</text>
        <dbReference type="EC" id="3.4.21.89"/>
    </reaction>
</comment>
<dbReference type="Pfam" id="PF10502">
    <property type="entry name" value="Peptidase_S26"/>
    <property type="match status" value="1"/>
</dbReference>
<dbReference type="NCBIfam" id="TIGR02227">
    <property type="entry name" value="sigpep_I_bact"/>
    <property type="match status" value="1"/>
</dbReference>
<protein>
    <recommendedName>
        <fullName evidence="3 6">Signal peptidase I</fullName>
        <ecNumber evidence="3 6">3.4.21.89</ecNumber>
    </recommendedName>
</protein>
<keyword evidence="4 6" id="KW-0378">Hydrolase</keyword>
<dbReference type="PROSITE" id="PS00761">
    <property type="entry name" value="SPASE_I_3"/>
    <property type="match status" value="1"/>
</dbReference>
<accession>A0A1F8FGQ7</accession>
<dbReference type="Proteomes" id="UP000178197">
    <property type="component" value="Unassembled WGS sequence"/>
</dbReference>
<gene>
    <name evidence="8" type="ORF">A3C71_00765</name>
</gene>
<dbReference type="EC" id="3.4.21.89" evidence="3 6"/>
<dbReference type="PROSITE" id="PS00760">
    <property type="entry name" value="SPASE_I_2"/>
    <property type="match status" value="1"/>
</dbReference>
<evidence type="ECO:0000256" key="1">
    <source>
        <dbReference type="ARBA" id="ARBA00000677"/>
    </source>
</evidence>
<comment type="caution">
    <text evidence="8">The sequence shown here is derived from an EMBL/GenBank/DDBJ whole genome shotgun (WGS) entry which is preliminary data.</text>
</comment>
<dbReference type="PANTHER" id="PTHR43390:SF1">
    <property type="entry name" value="CHLOROPLAST PROCESSING PEPTIDASE"/>
    <property type="match status" value="1"/>
</dbReference>
<evidence type="ECO:0000256" key="4">
    <source>
        <dbReference type="ARBA" id="ARBA00022801"/>
    </source>
</evidence>
<dbReference type="InterPro" id="IPR036286">
    <property type="entry name" value="LexA/Signal_pep-like_sf"/>
</dbReference>
<feature type="active site" evidence="5">
    <location>
        <position position="35"/>
    </location>
</feature>
<feature type="transmembrane region" description="Helical" evidence="6">
    <location>
        <begin position="7"/>
        <end position="26"/>
    </location>
</feature>
<dbReference type="GO" id="GO:0006465">
    <property type="term" value="P:signal peptide processing"/>
    <property type="evidence" value="ECO:0007669"/>
    <property type="project" value="InterPro"/>
</dbReference>
<keyword evidence="6" id="KW-0472">Membrane</keyword>
<keyword evidence="6" id="KW-1133">Transmembrane helix</keyword>
<name>A0A1F8FGQ7_9BACT</name>
<comment type="similarity">
    <text evidence="2 6">Belongs to the peptidase S26 family.</text>
</comment>
<dbReference type="EMBL" id="MGJT01000019">
    <property type="protein sequence ID" value="OGN12314.1"/>
    <property type="molecule type" value="Genomic_DNA"/>
</dbReference>
<dbReference type="PANTHER" id="PTHR43390">
    <property type="entry name" value="SIGNAL PEPTIDASE I"/>
    <property type="match status" value="1"/>
</dbReference>
<evidence type="ECO:0000256" key="6">
    <source>
        <dbReference type="RuleBase" id="RU362042"/>
    </source>
</evidence>
<dbReference type="GO" id="GO:0009003">
    <property type="term" value="F:signal peptidase activity"/>
    <property type="evidence" value="ECO:0007669"/>
    <property type="project" value="UniProtKB-EC"/>
</dbReference>
<comment type="subcellular location">
    <subcellularLocation>
        <location evidence="6">Membrane</location>
        <topology evidence="6">Single-pass type II membrane protein</topology>
    </subcellularLocation>
</comment>
<dbReference type="InterPro" id="IPR019757">
    <property type="entry name" value="Pept_S26A_signal_pept_1_Lys-AS"/>
</dbReference>